<dbReference type="PANTHER" id="PTHR43065">
    <property type="entry name" value="SENSOR HISTIDINE KINASE"/>
    <property type="match status" value="1"/>
</dbReference>
<feature type="domain" description="Histidine kinase" evidence="10">
    <location>
        <begin position="473"/>
        <end position="678"/>
    </location>
</feature>
<feature type="transmembrane region" description="Helical" evidence="9">
    <location>
        <begin position="157"/>
        <end position="176"/>
    </location>
</feature>
<dbReference type="RefSeq" id="WP_107346948.1">
    <property type="nucleotide sequence ID" value="NZ_PYMH01000001.1"/>
</dbReference>
<protein>
    <recommendedName>
        <fullName evidence="2">histidine kinase</fullName>
        <ecNumber evidence="2">2.7.13.3</ecNumber>
    </recommendedName>
</protein>
<evidence type="ECO:0000256" key="3">
    <source>
        <dbReference type="ARBA" id="ARBA00022553"/>
    </source>
</evidence>
<keyword evidence="6 11" id="KW-0418">Kinase</keyword>
<dbReference type="EMBL" id="PYMH01000001">
    <property type="protein sequence ID" value="PSU35593.1"/>
    <property type="molecule type" value="Genomic_DNA"/>
</dbReference>
<proteinExistence type="predicted"/>
<dbReference type="NCBIfam" id="TIGR02916">
    <property type="entry name" value="PEP_his_kin"/>
    <property type="match status" value="1"/>
</dbReference>
<dbReference type="CDD" id="cd00082">
    <property type="entry name" value="HisKA"/>
    <property type="match status" value="1"/>
</dbReference>
<evidence type="ECO:0000313" key="12">
    <source>
        <dbReference type="Proteomes" id="UP000241222"/>
    </source>
</evidence>
<evidence type="ECO:0000256" key="1">
    <source>
        <dbReference type="ARBA" id="ARBA00000085"/>
    </source>
</evidence>
<dbReference type="InterPro" id="IPR003594">
    <property type="entry name" value="HATPase_dom"/>
</dbReference>
<dbReference type="Pfam" id="PF02518">
    <property type="entry name" value="HATPase_c"/>
    <property type="match status" value="1"/>
</dbReference>
<feature type="transmembrane region" description="Helical" evidence="9">
    <location>
        <begin position="70"/>
        <end position="86"/>
    </location>
</feature>
<dbReference type="InterPro" id="IPR014265">
    <property type="entry name" value="XrtA/PrsK"/>
</dbReference>
<dbReference type="GO" id="GO:0005524">
    <property type="term" value="F:ATP binding"/>
    <property type="evidence" value="ECO:0007669"/>
    <property type="project" value="UniProtKB-KW"/>
</dbReference>
<evidence type="ECO:0000259" key="10">
    <source>
        <dbReference type="PROSITE" id="PS50109"/>
    </source>
</evidence>
<keyword evidence="9" id="KW-0812">Transmembrane</keyword>
<keyword evidence="8" id="KW-0902">Two-component regulatory system</keyword>
<evidence type="ECO:0000256" key="7">
    <source>
        <dbReference type="ARBA" id="ARBA00022840"/>
    </source>
</evidence>
<evidence type="ECO:0000256" key="6">
    <source>
        <dbReference type="ARBA" id="ARBA00022777"/>
    </source>
</evidence>
<evidence type="ECO:0000313" key="11">
    <source>
        <dbReference type="EMBL" id="PSU35593.1"/>
    </source>
</evidence>
<feature type="transmembrane region" description="Helical" evidence="9">
    <location>
        <begin position="98"/>
        <end position="121"/>
    </location>
</feature>
<keyword evidence="12" id="KW-1185">Reference proteome</keyword>
<keyword evidence="5" id="KW-0547">Nucleotide-binding</keyword>
<evidence type="ECO:0000256" key="9">
    <source>
        <dbReference type="SAM" id="Phobius"/>
    </source>
</evidence>
<feature type="transmembrane region" description="Helical" evidence="9">
    <location>
        <begin position="6"/>
        <end position="25"/>
    </location>
</feature>
<sequence length="692" mass="78032">MLEQFGSIGYFIAAIGFALLSTLLLPSFNRKNIAKILLLQVCFSGCIWSIVSGIKIHYGHSVLPSLLAETLFNFTLTLLLIGTIINSSNLKSFFKHRLIWLSIAIGVIGILEVSRLFYPLLSQKGFFLLHLVQATIGLWLVEGLYRHQYPESMYQGIKPLCLGLGLIFGYNFAFYADAFLTNAFASTYWQGRGWLISASIPFIAFASRRIPEWGSRVYISRDVVFHSTLTLAAGLYLLMMSITGFYIKSFGSDWANVVQILFMSFSGLILAGLFFSELLRKKLKVFIAKHFFANKYEYREEWMTFYSAMENSQQSPYSRALAAIVGPFDCDYGVLIIQQQGVYTVVASINCEPKEDELAPLLDLLGEPVVDHGWVSELDKLAAGEETPPFHVERKELPLPCQFSLMIPLSLYDGSHGLFLLSRPRSTNKINWEDRDLMKALSSQISIYLTMYEANNKLAINKQFDAFNKMSSFLVHDLKNVLTQLQLLNQNAPRHKDNPEFIDDAFETIDSATGRLAAVLSQLQHKRLEQDESEWFDLTKVIKEACSQRMIQPPIPTFNGNNNEPIHLRANRERFKNVVNHLIQNAQDATPIDGKVCISLNVMPERFTIIISDTGHGMSQNFIKHRLFKPFDSTKGNAGMGLGAYDAKVLVNQLGGSINVDSALKTGTRFSLTFPFNKNVSITRDNAWTHCS</sequence>
<dbReference type="InterPro" id="IPR003661">
    <property type="entry name" value="HisK_dim/P_dom"/>
</dbReference>
<dbReference type="PROSITE" id="PS50109">
    <property type="entry name" value="HIS_KIN"/>
    <property type="match status" value="1"/>
</dbReference>
<dbReference type="EC" id="2.7.13.3" evidence="2"/>
<keyword evidence="3" id="KW-0597">Phosphoprotein</keyword>
<dbReference type="InterPro" id="IPR036890">
    <property type="entry name" value="HATPase_C_sf"/>
</dbReference>
<dbReference type="AlphaFoldDB" id="A0A2T3J2W2"/>
<feature type="transmembrane region" description="Helical" evidence="9">
    <location>
        <begin position="259"/>
        <end position="279"/>
    </location>
</feature>
<feature type="transmembrane region" description="Helical" evidence="9">
    <location>
        <begin position="228"/>
        <end position="247"/>
    </location>
</feature>
<accession>A0A2T3J2W2</accession>
<keyword evidence="4" id="KW-0808">Transferase</keyword>
<dbReference type="InterPro" id="IPR004358">
    <property type="entry name" value="Sig_transdc_His_kin-like_C"/>
</dbReference>
<dbReference type="Gene3D" id="3.30.565.10">
    <property type="entry name" value="Histidine kinase-like ATPase, C-terminal domain"/>
    <property type="match status" value="1"/>
</dbReference>
<dbReference type="InterPro" id="IPR005467">
    <property type="entry name" value="His_kinase_dom"/>
</dbReference>
<evidence type="ECO:0000256" key="4">
    <source>
        <dbReference type="ARBA" id="ARBA00022679"/>
    </source>
</evidence>
<comment type="catalytic activity">
    <reaction evidence="1">
        <text>ATP + protein L-histidine = ADP + protein N-phospho-L-histidine.</text>
        <dbReference type="EC" id="2.7.13.3"/>
    </reaction>
</comment>
<keyword evidence="9" id="KW-1133">Transmembrane helix</keyword>
<feature type="transmembrane region" description="Helical" evidence="9">
    <location>
        <begin position="188"/>
        <end position="207"/>
    </location>
</feature>
<dbReference type="GO" id="GO:0000155">
    <property type="term" value="F:phosphorelay sensor kinase activity"/>
    <property type="evidence" value="ECO:0007669"/>
    <property type="project" value="InterPro"/>
</dbReference>
<dbReference type="OrthoDB" id="9785691at2"/>
<evidence type="ECO:0000256" key="8">
    <source>
        <dbReference type="ARBA" id="ARBA00023012"/>
    </source>
</evidence>
<keyword evidence="9" id="KW-0472">Membrane</keyword>
<dbReference type="SMART" id="SM00387">
    <property type="entry name" value="HATPase_c"/>
    <property type="match status" value="1"/>
</dbReference>
<dbReference type="PRINTS" id="PR00344">
    <property type="entry name" value="BCTRLSENSOR"/>
</dbReference>
<keyword evidence="7" id="KW-0067">ATP-binding</keyword>
<dbReference type="SUPFAM" id="SSF55874">
    <property type="entry name" value="ATPase domain of HSP90 chaperone/DNA topoisomerase II/histidine kinase"/>
    <property type="match status" value="1"/>
</dbReference>
<organism evidence="11 12">
    <name type="scientific">Photobacterium lutimaris</name>
    <dbReference type="NCBI Taxonomy" id="388278"/>
    <lineage>
        <taxon>Bacteria</taxon>
        <taxon>Pseudomonadati</taxon>
        <taxon>Pseudomonadota</taxon>
        <taxon>Gammaproteobacteria</taxon>
        <taxon>Vibrionales</taxon>
        <taxon>Vibrionaceae</taxon>
        <taxon>Photobacterium</taxon>
    </lineage>
</organism>
<comment type="caution">
    <text evidence="11">The sequence shown here is derived from an EMBL/GenBank/DDBJ whole genome shotgun (WGS) entry which is preliminary data.</text>
</comment>
<evidence type="ECO:0000256" key="5">
    <source>
        <dbReference type="ARBA" id="ARBA00022741"/>
    </source>
</evidence>
<feature type="transmembrane region" description="Helical" evidence="9">
    <location>
        <begin position="37"/>
        <end position="58"/>
    </location>
</feature>
<dbReference type="PANTHER" id="PTHR43065:SF10">
    <property type="entry name" value="PEROXIDE STRESS-ACTIVATED HISTIDINE KINASE MAK3"/>
    <property type="match status" value="1"/>
</dbReference>
<name>A0A2T3J2W2_9GAMM</name>
<evidence type="ECO:0000256" key="2">
    <source>
        <dbReference type="ARBA" id="ARBA00012438"/>
    </source>
</evidence>
<gene>
    <name evidence="11" type="primary">prsK</name>
    <name evidence="11" type="ORF">C9I99_00805</name>
</gene>
<dbReference type="Proteomes" id="UP000241222">
    <property type="component" value="Unassembled WGS sequence"/>
</dbReference>
<reference evidence="11 12" key="1">
    <citation type="submission" date="2018-03" db="EMBL/GenBank/DDBJ databases">
        <title>Whole genome sequencing of Histamine producing bacteria.</title>
        <authorList>
            <person name="Butler K."/>
        </authorList>
    </citation>
    <scope>NUCLEOTIDE SEQUENCE [LARGE SCALE GENOMIC DNA]</scope>
    <source>
        <strain evidence="11 12">JCM 13586</strain>
    </source>
</reference>